<accession>A0A8X6WKT2</accession>
<sequence length="126" mass="14575">MKDVTLKFIKSMGITSEGDIFQLFPKKNPKLTSPVKRVDQSPLEMTRSSKKLPYCPVMCDTLRRRAATKRTCHHFQQGYEFCDDVYVDGLSFQWTSLQSGLHICHFCFHYERSTRSLPVCDLSCVT</sequence>
<name>A0A8X6WKT2_TRICX</name>
<protein>
    <submittedName>
        <fullName evidence="1">Uncharacterized protein</fullName>
    </submittedName>
</protein>
<gene>
    <name evidence="1" type="ORF">TNCV_2568111</name>
</gene>
<dbReference type="AlphaFoldDB" id="A0A8X6WKT2"/>
<dbReference type="EMBL" id="BMAU01021438">
    <property type="protein sequence ID" value="GFY36849.1"/>
    <property type="molecule type" value="Genomic_DNA"/>
</dbReference>
<reference evidence="1" key="1">
    <citation type="submission" date="2020-08" db="EMBL/GenBank/DDBJ databases">
        <title>Multicomponent nature underlies the extraordinary mechanical properties of spider dragline silk.</title>
        <authorList>
            <person name="Kono N."/>
            <person name="Nakamura H."/>
            <person name="Mori M."/>
            <person name="Yoshida Y."/>
            <person name="Ohtoshi R."/>
            <person name="Malay A.D."/>
            <person name="Moran D.A.P."/>
            <person name="Tomita M."/>
            <person name="Numata K."/>
            <person name="Arakawa K."/>
        </authorList>
    </citation>
    <scope>NUCLEOTIDE SEQUENCE</scope>
</reference>
<proteinExistence type="predicted"/>
<dbReference type="Proteomes" id="UP000887159">
    <property type="component" value="Unassembled WGS sequence"/>
</dbReference>
<evidence type="ECO:0000313" key="2">
    <source>
        <dbReference type="Proteomes" id="UP000887159"/>
    </source>
</evidence>
<organism evidence="1 2">
    <name type="scientific">Trichonephila clavipes</name>
    <name type="common">Golden silk orbweaver</name>
    <name type="synonym">Nephila clavipes</name>
    <dbReference type="NCBI Taxonomy" id="2585209"/>
    <lineage>
        <taxon>Eukaryota</taxon>
        <taxon>Metazoa</taxon>
        <taxon>Ecdysozoa</taxon>
        <taxon>Arthropoda</taxon>
        <taxon>Chelicerata</taxon>
        <taxon>Arachnida</taxon>
        <taxon>Araneae</taxon>
        <taxon>Araneomorphae</taxon>
        <taxon>Entelegynae</taxon>
        <taxon>Araneoidea</taxon>
        <taxon>Nephilidae</taxon>
        <taxon>Trichonephila</taxon>
    </lineage>
</organism>
<keyword evidence="2" id="KW-1185">Reference proteome</keyword>
<comment type="caution">
    <text evidence="1">The sequence shown here is derived from an EMBL/GenBank/DDBJ whole genome shotgun (WGS) entry which is preliminary data.</text>
</comment>
<evidence type="ECO:0000313" key="1">
    <source>
        <dbReference type="EMBL" id="GFY36849.1"/>
    </source>
</evidence>